<name>A0AC60PJR9_IXOPE</name>
<keyword evidence="2" id="KW-1185">Reference proteome</keyword>
<reference evidence="1 2" key="1">
    <citation type="journal article" date="2020" name="Cell">
        <title>Large-Scale Comparative Analyses of Tick Genomes Elucidate Their Genetic Diversity and Vector Capacities.</title>
        <authorList>
            <consortium name="Tick Genome and Microbiome Consortium (TIGMIC)"/>
            <person name="Jia N."/>
            <person name="Wang J."/>
            <person name="Shi W."/>
            <person name="Du L."/>
            <person name="Sun Y."/>
            <person name="Zhan W."/>
            <person name="Jiang J.F."/>
            <person name="Wang Q."/>
            <person name="Zhang B."/>
            <person name="Ji P."/>
            <person name="Bell-Sakyi L."/>
            <person name="Cui X.M."/>
            <person name="Yuan T.T."/>
            <person name="Jiang B.G."/>
            <person name="Yang W.F."/>
            <person name="Lam T.T."/>
            <person name="Chang Q.C."/>
            <person name="Ding S.J."/>
            <person name="Wang X.J."/>
            <person name="Zhu J.G."/>
            <person name="Ruan X.D."/>
            <person name="Zhao L."/>
            <person name="Wei J.T."/>
            <person name="Ye R.Z."/>
            <person name="Que T.C."/>
            <person name="Du C.H."/>
            <person name="Zhou Y.H."/>
            <person name="Cheng J.X."/>
            <person name="Dai P.F."/>
            <person name="Guo W.B."/>
            <person name="Han X.H."/>
            <person name="Huang E.J."/>
            <person name="Li L.F."/>
            <person name="Wei W."/>
            <person name="Gao Y.C."/>
            <person name="Liu J.Z."/>
            <person name="Shao H.Z."/>
            <person name="Wang X."/>
            <person name="Wang C.C."/>
            <person name="Yang T.C."/>
            <person name="Huo Q.B."/>
            <person name="Li W."/>
            <person name="Chen H.Y."/>
            <person name="Chen S.E."/>
            <person name="Zhou L.G."/>
            <person name="Ni X.B."/>
            <person name="Tian J.H."/>
            <person name="Sheng Y."/>
            <person name="Liu T."/>
            <person name="Pan Y.S."/>
            <person name="Xia L.Y."/>
            <person name="Li J."/>
            <person name="Zhao F."/>
            <person name="Cao W.C."/>
        </authorList>
    </citation>
    <scope>NUCLEOTIDE SEQUENCE [LARGE SCALE GENOMIC DNA]</scope>
    <source>
        <strain evidence="1">Iper-2018</strain>
    </source>
</reference>
<protein>
    <submittedName>
        <fullName evidence="1">Uncharacterized protein</fullName>
    </submittedName>
</protein>
<sequence>MVAVTGASRKQQATIKSKLGSGYQRSGVSVSGNPRPGRMGPRAVSATDPDCGVNAMVNFTLGGGPSSQFLQHFSVHPTSGELCLSSPLDHEERNSFEIPISATDRGGLSTMAMVKVYVVDVNDNRPVFYPREYNVSLREYDTVSTPVVVVVASDMDSGVFGHVKYRIVSGNARGLFRVDSGTGELFVVGRLTKDTPLHHLTIAAEDGGGLTSQSDAHVYISVLGPQQQPPIFQQARYGFQVREDATARTVIGTVVAKSSDRGANGLRYSIYSGDPEGYFSIHALMGSITVQRPLDHELHPFLLLNVQATSGHPPSYGHTQVNVTIWDVNDNAPSFESPSLKISIPENVEVDTPTYVAHARDADGGRNGAVRYALAENPDGAFHVGAKSGSLMLRQSLDYEVRQKYRLVLTATDGGSPPLSSNMTLLVEVQDVNDNAPTFERPQYKVNVLESLSANSQFLQVSATDKDTGNNARLTFKLLEGPGQQQASKFGIFPNNGFLYLKEQLDRETADHHTLAVEVVDNGSPALSSTATVQVRVLDANDNDPMFEKPAFEFFVPEDAEKGRRVGTVSAHDKDAGSNAALRYSLVNANGSFQINPVTGEIFTKVLLDRESKSSYEVTAEVHDQGTPPRFHRAIVKVVVADVNDNAPVFVEPAETLVGVREEQPVGTELAQVQAVDADEGKNADVSPLPPLLLFPNYIAPVRSLTTISRLIPAVPGGQRADGSPVFAIHRTSGVVTTRTVLDHEQQDYYSLVVVARDGGAPPMEARLSLKVHVLDLNDNQPTFFTSSLSFQVREGVPVGSQVGVVNAVDQDAGENGHITYAIVGGNLYDVFDIGKVSGVLYTTRAVDFEMASEYTLQVTAADGSALNPRSSIINVRVKVEDVNDCAPTFEDDPVMFSVSEGAPEGSVVWTFTAKDLDSGANGEVQYSIVEQSPAPAFQLDSGTGALTLQSPLDYEVQPEYTLVVKATDQAKDSEKRLFTLVTCKVIIEDENDNIPIFKSKGQVDVMEDEPVGFTVLHIIATDNDSRDNKRVSYVINSGNEKGHFALDVNTGVLTVAKPLDREDVHHFVLNVSVSDHGRVPLSTFQVLHVYVQDVNDSPPRFLRERYLSNVSESAPIGTSVLTVHATDKDLGASTNLSYSIPQGVAGNKFTVNARTGVVETAGSLDREDTATYEFAVYVTDGSFHFDTCVVVVSVLDVNDHSPKFRDSCHPLYVPENNELKVIHTLVASDEDVGPNADIVYSITDGNAGNKFGVDSRTGRLSSRPLDREMQSQFHLTVLARDQGSPPRSGTCNMTVHVLDQNDNDPQFEHSEYSATVPEDAPVNTTVLVVKATDHDEGSNGHVTYSLGNETASLFNIDSDTGVITTAGVFDREKKARYMFEVRASDSGKYDARWERAVVHVTVVDVNDNRPTFAKYPYVAKVNAHAHSGTQVAYVQAADADDGPNADIFYSFANPAMSHKFHLDPDTGLVTVAGSLLSDNGRVIHVDIVAKDRGRPPKMSTGVLEVQVGPGAAAVPWLRFQNETYRVRLSEVSPRGAEVLRVQAFPQEQPSLPITYGFSSESDGGPFSIHPSSGTIRIRDPKQLDYEENANLVIVVIAKAEGRATMYGYATVTVDLIDENDNAPRFSQERYVSSVWEGNSKGTFVAQVSALDEDRGGRLLYHIVEGNHDNAFVMEPPLSGIVKTNIVLDREIRDSYLLTVIATDEGEPQLTGTCTLRIAVVDINDNQPVFPPDSVVSISEGRITLAGGPLDFERQSLYQLRLRVSDTAHMAETLVTVHVTDVNDNSPRFTQPSYHAILPESAGLGSSIITVNATDLDSGNNAQIWYSLGESYSVGFYINENTGTIYTNKSLSYDPKKPVVQLTVRATDRGVPSRSTVAAVRIQIADVNNNAPRFLESAYRASIREDTPPGTTVIRVSATDLDISRDNHNINYRIMDGNAGGTFVVSGSLGEVILAKPLDREMVMMYSLKVVAIDRGTPSMNATAQVIISIDDVNDYAPTFNQTYYEVFISETATPGAVVIQVSATDKDEGRHAQVKYDITSGNEDNKFSLDPKTGTITVRGKLDYDTVPEFKLVVRAMDSDLESPLSSLVSVFIRIKDENDNSPHFPLAMYTEFVEESSPIGTTVFTARAMDADRGLYGKLNYTMAEGEGRDKFRIDRDTGVITTEVVFDYESKNRYYFTILATDAGGKYATVQVQVDVASKDEYPPVFRQKMYRFAVPGDAPAGHIAGRVQATDVDQGPDGKIVYQIRGGSAHFRINGTSGVVTVKVPPTRHDEHERPFEANLEVVAGTGRPGSLTTTVLVQISVDFTLNASSVAERQATGSLPAWGIGLVVVLAIVAAVLLTLIVLLRLRHKRVGKPAVDTGFDTSFDTVDIRHAPGRSGIPQFPPHYNEISHYDTPDDTPHMNGGGTTSEVSEQSHSASSGRGSAEDGEDVEDEEIRMINEGPLMHKRLAEGGGDDDNGSDISVHNTQEYLARLGINTAASSDSWTSRKPSVENVHIYDDEEDEPVDDGDDISSLIYSKLNDVGSPADGCVPEQARTFGFDDTEPSMTGSLSSIVHSEEELTGSYNWDYLLDWGPQYQPLAHVFAEIARLKDDGNGNGGPSASAAAKAVARARKMLPPPLLTSVVAPCSIAPVALNTGLASQPVLLPRSPVGVEGYAAAMSPSFSPSLSPLATKSPSVSPLMPLYSAGPIQAASVATARSSQRSSSHNTGSPCSENELCI</sequence>
<organism evidence="1 2">
    <name type="scientific">Ixodes persulcatus</name>
    <name type="common">Taiga tick</name>
    <dbReference type="NCBI Taxonomy" id="34615"/>
    <lineage>
        <taxon>Eukaryota</taxon>
        <taxon>Metazoa</taxon>
        <taxon>Ecdysozoa</taxon>
        <taxon>Arthropoda</taxon>
        <taxon>Chelicerata</taxon>
        <taxon>Arachnida</taxon>
        <taxon>Acari</taxon>
        <taxon>Parasitiformes</taxon>
        <taxon>Ixodida</taxon>
        <taxon>Ixodoidea</taxon>
        <taxon>Ixodidae</taxon>
        <taxon>Ixodinae</taxon>
        <taxon>Ixodes</taxon>
    </lineage>
</organism>
<gene>
    <name evidence="1" type="ORF">HPB47_003051</name>
</gene>
<proteinExistence type="predicted"/>
<evidence type="ECO:0000313" key="2">
    <source>
        <dbReference type="Proteomes" id="UP000805193"/>
    </source>
</evidence>
<accession>A0AC60PJR9</accession>
<comment type="caution">
    <text evidence="1">The sequence shown here is derived from an EMBL/GenBank/DDBJ whole genome shotgun (WGS) entry which is preliminary data.</text>
</comment>
<dbReference type="EMBL" id="JABSTQ010010429">
    <property type="protein sequence ID" value="KAG0421044.1"/>
    <property type="molecule type" value="Genomic_DNA"/>
</dbReference>
<evidence type="ECO:0000313" key="1">
    <source>
        <dbReference type="EMBL" id="KAG0421044.1"/>
    </source>
</evidence>
<dbReference type="Proteomes" id="UP000805193">
    <property type="component" value="Unassembled WGS sequence"/>
</dbReference>